<feature type="transmembrane region" description="Helical" evidence="1">
    <location>
        <begin position="243"/>
        <end position="263"/>
    </location>
</feature>
<gene>
    <name evidence="3" type="ORF">GCM10023168_25500</name>
</gene>
<dbReference type="EMBL" id="BAABGM010000015">
    <property type="protein sequence ID" value="GAA4408328.1"/>
    <property type="molecule type" value="Genomic_DNA"/>
</dbReference>
<dbReference type="RefSeq" id="WP_345206554.1">
    <property type="nucleotide sequence ID" value="NZ_BAABGM010000015.1"/>
</dbReference>
<feature type="transmembrane region" description="Helical" evidence="1">
    <location>
        <begin position="141"/>
        <end position="161"/>
    </location>
</feature>
<organism evidence="3 4">
    <name type="scientific">Fodinibacter luteus</name>
    <dbReference type="NCBI Taxonomy" id="552064"/>
    <lineage>
        <taxon>Bacteria</taxon>
        <taxon>Bacillati</taxon>
        <taxon>Actinomycetota</taxon>
        <taxon>Actinomycetes</taxon>
        <taxon>Micrococcales</taxon>
        <taxon>Intrasporangiaceae</taxon>
        <taxon>Fodinibacter (ex Wang et al. 2009)</taxon>
    </lineage>
</organism>
<keyword evidence="1" id="KW-1133">Transmembrane helix</keyword>
<dbReference type="Proteomes" id="UP001500945">
    <property type="component" value="Unassembled WGS sequence"/>
</dbReference>
<dbReference type="SUPFAM" id="SSF48317">
    <property type="entry name" value="Acid phosphatase/Vanadium-dependent haloperoxidase"/>
    <property type="match status" value="1"/>
</dbReference>
<reference evidence="4" key="1">
    <citation type="journal article" date="2019" name="Int. J. Syst. Evol. Microbiol.">
        <title>The Global Catalogue of Microorganisms (GCM) 10K type strain sequencing project: providing services to taxonomists for standard genome sequencing and annotation.</title>
        <authorList>
            <consortium name="The Broad Institute Genomics Platform"/>
            <consortium name="The Broad Institute Genome Sequencing Center for Infectious Disease"/>
            <person name="Wu L."/>
            <person name="Ma J."/>
        </authorList>
    </citation>
    <scope>NUCLEOTIDE SEQUENCE [LARGE SCALE GENOMIC DNA]</scope>
    <source>
        <strain evidence="4">JCM 17809</strain>
    </source>
</reference>
<proteinExistence type="predicted"/>
<keyword evidence="1" id="KW-0472">Membrane</keyword>
<sequence length="296" mass="31117">MPPTPPLAPGVPDAERIGDRDLATWRTRPGRWFVATVARLVVLLGRAWRWSLANLALVLTTAVGGAVVLGATLLSAEVYEAVVDSEGLAGLDQPVLDAAVASRTPRSEQLVTHFTDLGGTVGMPVIAVVVVTVLALRRRSWLPVALMAIAAAGSVLVTVLGKDLAGRARPPVELAVPPLETSASFPSGHTLNATVVLGLAAYLVMLGRTHARSRVLVLSVVVVFVVAMGLSRVWLGHHWLTDVVAGWLVGLAWLGTVVTGHRVKVTLDRAQRASPLTTALPASSRATGTRNGEHET</sequence>
<evidence type="ECO:0000313" key="4">
    <source>
        <dbReference type="Proteomes" id="UP001500945"/>
    </source>
</evidence>
<protein>
    <recommendedName>
        <fullName evidence="2">Phosphatidic acid phosphatase type 2/haloperoxidase domain-containing protein</fullName>
    </recommendedName>
</protein>
<dbReference type="PANTHER" id="PTHR14969">
    <property type="entry name" value="SPHINGOSINE-1-PHOSPHATE PHOSPHOHYDROLASE"/>
    <property type="match status" value="1"/>
</dbReference>
<dbReference type="InterPro" id="IPR000326">
    <property type="entry name" value="PAP2/HPO"/>
</dbReference>
<dbReference type="CDD" id="cd03392">
    <property type="entry name" value="PAP2_like_2"/>
    <property type="match status" value="1"/>
</dbReference>
<feature type="domain" description="Phosphatidic acid phosphatase type 2/haloperoxidase" evidence="2">
    <location>
        <begin position="144"/>
        <end position="258"/>
    </location>
</feature>
<comment type="caution">
    <text evidence="3">The sequence shown here is derived from an EMBL/GenBank/DDBJ whole genome shotgun (WGS) entry which is preliminary data.</text>
</comment>
<feature type="transmembrane region" description="Helical" evidence="1">
    <location>
        <begin position="55"/>
        <end position="76"/>
    </location>
</feature>
<dbReference type="Pfam" id="PF01569">
    <property type="entry name" value="PAP2"/>
    <property type="match status" value="1"/>
</dbReference>
<evidence type="ECO:0000313" key="3">
    <source>
        <dbReference type="EMBL" id="GAA4408328.1"/>
    </source>
</evidence>
<dbReference type="SMART" id="SM00014">
    <property type="entry name" value="acidPPc"/>
    <property type="match status" value="1"/>
</dbReference>
<keyword evidence="4" id="KW-1185">Reference proteome</keyword>
<name>A0ABP8KJ03_9MICO</name>
<feature type="transmembrane region" description="Helical" evidence="1">
    <location>
        <begin position="117"/>
        <end position="136"/>
    </location>
</feature>
<dbReference type="InterPro" id="IPR036938">
    <property type="entry name" value="PAP2/HPO_sf"/>
</dbReference>
<feature type="transmembrane region" description="Helical" evidence="1">
    <location>
        <begin position="181"/>
        <end position="203"/>
    </location>
</feature>
<keyword evidence="1" id="KW-0812">Transmembrane</keyword>
<dbReference type="PANTHER" id="PTHR14969:SF13">
    <property type="entry name" value="AT30094P"/>
    <property type="match status" value="1"/>
</dbReference>
<accession>A0ABP8KJ03</accession>
<evidence type="ECO:0000259" key="2">
    <source>
        <dbReference type="SMART" id="SM00014"/>
    </source>
</evidence>
<feature type="transmembrane region" description="Helical" evidence="1">
    <location>
        <begin position="215"/>
        <end position="237"/>
    </location>
</feature>
<evidence type="ECO:0000256" key="1">
    <source>
        <dbReference type="SAM" id="Phobius"/>
    </source>
</evidence>
<feature type="transmembrane region" description="Helical" evidence="1">
    <location>
        <begin position="30"/>
        <end position="48"/>
    </location>
</feature>
<dbReference type="Gene3D" id="1.20.144.10">
    <property type="entry name" value="Phosphatidic acid phosphatase type 2/haloperoxidase"/>
    <property type="match status" value="1"/>
</dbReference>